<evidence type="ECO:0000313" key="3">
    <source>
        <dbReference type="Proteomes" id="UP000630660"/>
    </source>
</evidence>
<dbReference type="AlphaFoldDB" id="A0A9D5KAQ2"/>
<accession>A0A9D5KAQ2</accession>
<organism evidence="2 3">
    <name type="scientific">candidate division WOR-3 bacterium</name>
    <dbReference type="NCBI Taxonomy" id="2052148"/>
    <lineage>
        <taxon>Bacteria</taxon>
        <taxon>Bacteria division WOR-3</taxon>
    </lineage>
</organism>
<sequence>MPISDGIGSMNESSLHLGIKDWYSRPGDRFEVKIEGSVIDIVRGPLLIEIQTRNFSSIRRKLEKLIDYHKILVLYPIPAQTWIIRVSETGKVLSRRRSPKKGKLIHVFDELLHIPEMINHPNFSIEVLMIRMEEIRCADGKGSWRRRGVSIKDRRLLKVTESHRFTRGQDFLRFIPDSLETPFTNSDFARASGYSIYQTRRITYTLRRMGVLKVEGKRGNAFEFKVAI</sequence>
<reference evidence="2" key="1">
    <citation type="submission" date="2019-11" db="EMBL/GenBank/DDBJ databases">
        <title>Microbial mats filling the niche in hypersaline microbial mats.</title>
        <authorList>
            <person name="Wong H.L."/>
            <person name="Macleod F.I."/>
            <person name="White R.A. III"/>
            <person name="Burns B.P."/>
        </authorList>
    </citation>
    <scope>NUCLEOTIDE SEQUENCE</scope>
    <source>
        <strain evidence="2">Bin_327</strain>
    </source>
</reference>
<feature type="domain" description="DUF8091" evidence="1">
    <location>
        <begin position="13"/>
        <end position="165"/>
    </location>
</feature>
<comment type="caution">
    <text evidence="2">The sequence shown here is derived from an EMBL/GenBank/DDBJ whole genome shotgun (WGS) entry which is preliminary data.</text>
</comment>
<dbReference type="Pfam" id="PF26351">
    <property type="entry name" value="DUF8091"/>
    <property type="match status" value="1"/>
</dbReference>
<dbReference type="InterPro" id="IPR058404">
    <property type="entry name" value="DUF8091"/>
</dbReference>
<dbReference type="Proteomes" id="UP000630660">
    <property type="component" value="Unassembled WGS sequence"/>
</dbReference>
<name>A0A9D5KAQ2_UNCW3</name>
<gene>
    <name evidence="2" type="ORF">GF359_10430</name>
</gene>
<dbReference type="EMBL" id="WJKJ01000344">
    <property type="protein sequence ID" value="MBD3365617.1"/>
    <property type="molecule type" value="Genomic_DNA"/>
</dbReference>
<proteinExistence type="predicted"/>
<evidence type="ECO:0000313" key="2">
    <source>
        <dbReference type="EMBL" id="MBD3365617.1"/>
    </source>
</evidence>
<protein>
    <recommendedName>
        <fullName evidence="1">DUF8091 domain-containing protein</fullName>
    </recommendedName>
</protein>
<evidence type="ECO:0000259" key="1">
    <source>
        <dbReference type="Pfam" id="PF26351"/>
    </source>
</evidence>